<evidence type="ECO:0000313" key="5">
    <source>
        <dbReference type="Proteomes" id="UP000292223"/>
    </source>
</evidence>
<feature type="compositionally biased region" description="Basic and acidic residues" evidence="1">
    <location>
        <begin position="58"/>
        <end position="75"/>
    </location>
</feature>
<evidence type="ECO:0000256" key="1">
    <source>
        <dbReference type="SAM" id="MobiDB-lite"/>
    </source>
</evidence>
<evidence type="ECO:0008006" key="6">
    <source>
        <dbReference type="Google" id="ProtNLM"/>
    </source>
</evidence>
<reference evidence="2 4" key="1">
    <citation type="submission" date="2018-10" db="EMBL/GenBank/DDBJ databases">
        <title>Genotypes and phenotypes of Enterococci isolated from broiler chickens.</title>
        <authorList>
            <person name="Muhammad A.R."/>
            <person name="Diarra M.S."/>
        </authorList>
    </citation>
    <scope>NUCLEOTIDE SEQUENCE [LARGE SCALE GENOMIC DNA]</scope>
    <source>
        <strain evidence="2 4">LIT2 A36'</strain>
    </source>
</reference>
<dbReference type="PROSITE" id="PS51257">
    <property type="entry name" value="PROKAR_LIPOPROTEIN"/>
    <property type="match status" value="1"/>
</dbReference>
<organism evidence="3 5">
    <name type="scientific">Enterococcus faecalis</name>
    <name type="common">Streptococcus faecalis</name>
    <dbReference type="NCBI Taxonomy" id="1351"/>
    <lineage>
        <taxon>Bacteria</taxon>
        <taxon>Bacillati</taxon>
        <taxon>Bacillota</taxon>
        <taxon>Bacilli</taxon>
        <taxon>Lactobacillales</taxon>
        <taxon>Enterococcaceae</taxon>
        <taxon>Enterococcus</taxon>
    </lineage>
</organism>
<dbReference type="AlphaFoldDB" id="A0A8B3RSI7"/>
<evidence type="ECO:0000313" key="4">
    <source>
        <dbReference type="Proteomes" id="UP000281488"/>
    </source>
</evidence>
<dbReference type="Proteomes" id="UP000292223">
    <property type="component" value="Unassembled WGS sequence"/>
</dbReference>
<feature type="compositionally biased region" description="Low complexity" evidence="1">
    <location>
        <begin position="35"/>
        <end position="57"/>
    </location>
</feature>
<name>A0A8B3RSI7_ENTFL</name>
<reference evidence="3 5" key="2">
    <citation type="submission" date="2019-02" db="EMBL/GenBank/DDBJ databases">
        <title>From farm to fork: dissemination of Tn554::fexA-optrA in linezolid-resistant Enterococcus faecalis clones from chicken feces and meat in Tunisia.</title>
        <authorList>
            <person name="Tedim A.P."/>
            <person name="Elghaieb H."/>
            <person name="Abbassi M.S."/>
            <person name="Novais C."/>
            <person name="Hassen A."/>
            <person name="Peixe L."/>
            <person name="Freitas A.R."/>
        </authorList>
    </citation>
    <scope>NUCLEOTIDE SEQUENCE [LARGE SCALE GENOMIC DNA]</scope>
    <source>
        <strain evidence="3 5">728T</strain>
    </source>
</reference>
<feature type="region of interest" description="Disordered" evidence="1">
    <location>
        <begin position="23"/>
        <end position="99"/>
    </location>
</feature>
<evidence type="ECO:0000313" key="2">
    <source>
        <dbReference type="EMBL" id="ROX29628.1"/>
    </source>
</evidence>
<protein>
    <recommendedName>
        <fullName evidence="6">Lipoprotein</fullName>
    </recommendedName>
</protein>
<evidence type="ECO:0000313" key="3">
    <source>
        <dbReference type="EMBL" id="RYU30730.1"/>
    </source>
</evidence>
<proteinExistence type="predicted"/>
<comment type="caution">
    <text evidence="3">The sequence shown here is derived from an EMBL/GenBank/DDBJ whole genome shotgun (WGS) entry which is preliminary data.</text>
</comment>
<dbReference type="EMBL" id="RKMZ01000012">
    <property type="protein sequence ID" value="ROX29628.1"/>
    <property type="molecule type" value="Genomic_DNA"/>
</dbReference>
<dbReference type="Proteomes" id="UP000281488">
    <property type="component" value="Unassembled WGS sequence"/>
</dbReference>
<dbReference type="EMBL" id="SEWT01000010">
    <property type="protein sequence ID" value="RYU30730.1"/>
    <property type="molecule type" value="Genomic_DNA"/>
</dbReference>
<feature type="compositionally biased region" description="Polar residues" evidence="1">
    <location>
        <begin position="77"/>
        <end position="99"/>
    </location>
</feature>
<accession>A0A8B3RSI7</accession>
<gene>
    <name evidence="2" type="ORF">EGW16_15165</name>
    <name evidence="3" type="ORF">EU507_13755</name>
</gene>
<sequence>MENKMKFIMLCVLVLVFSGCSNTEKNKENPPIKESTSSLYKTNSSKTNTTETNSSTVNKKEDKSSISESSKKASEEQTVTTSKNESTKELPNTVQSGNQSVDAPYAVSLQQIAELKTFDQPYMSGSFAVDLRLDNANDTKGVLTFHSRSRKEPEKIETRESSFVVNTVPTKEIRVFSNNKIGSGIRTVKVNTEIICDNQEKMYLFKNKEGSISLATENHVGNVSEDQLDVMMENLQNN</sequence>